<evidence type="ECO:0000256" key="6">
    <source>
        <dbReference type="ARBA" id="ARBA00023136"/>
    </source>
</evidence>
<keyword evidence="9" id="KW-1185">Reference proteome</keyword>
<organism evidence="8 9">
    <name type="scientific">Fusicatenibacter faecihominis</name>
    <dbReference type="NCBI Taxonomy" id="2881276"/>
    <lineage>
        <taxon>Bacteria</taxon>
        <taxon>Bacillati</taxon>
        <taxon>Bacillota</taxon>
        <taxon>Clostridia</taxon>
        <taxon>Lachnospirales</taxon>
        <taxon>Lachnospiraceae</taxon>
        <taxon>Fusicatenibacter</taxon>
    </lineage>
</organism>
<dbReference type="GO" id="GO:0015297">
    <property type="term" value="F:antiporter activity"/>
    <property type="evidence" value="ECO:0007669"/>
    <property type="project" value="InterPro"/>
</dbReference>
<evidence type="ECO:0000256" key="4">
    <source>
        <dbReference type="ARBA" id="ARBA00022692"/>
    </source>
</evidence>
<evidence type="ECO:0000313" key="8">
    <source>
        <dbReference type="EMBL" id="MCC2190720.1"/>
    </source>
</evidence>
<accession>A0AAE3DUI0</accession>
<dbReference type="InterPro" id="IPR048279">
    <property type="entry name" value="MdtK-like"/>
</dbReference>
<evidence type="ECO:0000256" key="7">
    <source>
        <dbReference type="SAM" id="Phobius"/>
    </source>
</evidence>
<feature type="transmembrane region" description="Helical" evidence="7">
    <location>
        <begin position="144"/>
        <end position="165"/>
    </location>
</feature>
<dbReference type="PANTHER" id="PTHR43549">
    <property type="entry name" value="MULTIDRUG RESISTANCE PROTEIN YPNP-RELATED"/>
    <property type="match status" value="1"/>
</dbReference>
<keyword evidence="5 7" id="KW-1133">Transmembrane helix</keyword>
<keyword evidence="2" id="KW-0813">Transport</keyword>
<evidence type="ECO:0000256" key="2">
    <source>
        <dbReference type="ARBA" id="ARBA00022448"/>
    </source>
</evidence>
<feature type="transmembrane region" description="Helical" evidence="7">
    <location>
        <begin position="197"/>
        <end position="216"/>
    </location>
</feature>
<feature type="transmembrane region" description="Helical" evidence="7">
    <location>
        <begin position="237"/>
        <end position="260"/>
    </location>
</feature>
<feature type="transmembrane region" description="Helical" evidence="7">
    <location>
        <begin position="64"/>
        <end position="87"/>
    </location>
</feature>
<dbReference type="InterPro" id="IPR052031">
    <property type="entry name" value="Membrane_Transporter-Flippase"/>
</dbReference>
<dbReference type="Proteomes" id="UP001197875">
    <property type="component" value="Unassembled WGS sequence"/>
</dbReference>
<keyword evidence="6 7" id="KW-0472">Membrane</keyword>
<dbReference type="GO" id="GO:0042910">
    <property type="term" value="F:xenobiotic transmembrane transporter activity"/>
    <property type="evidence" value="ECO:0007669"/>
    <property type="project" value="InterPro"/>
</dbReference>
<gene>
    <name evidence="8" type="ORF">LKD71_13090</name>
</gene>
<dbReference type="EMBL" id="JAJEPR010000026">
    <property type="protein sequence ID" value="MCC2190720.1"/>
    <property type="molecule type" value="Genomic_DNA"/>
</dbReference>
<dbReference type="CDD" id="cd13138">
    <property type="entry name" value="MATE_yoeA_like"/>
    <property type="match status" value="1"/>
</dbReference>
<feature type="transmembrane region" description="Helical" evidence="7">
    <location>
        <begin position="362"/>
        <end position="384"/>
    </location>
</feature>
<feature type="transmembrane region" description="Helical" evidence="7">
    <location>
        <begin position="288"/>
        <end position="310"/>
    </location>
</feature>
<sequence length="458" mass="50876">MKQTEKTVNQITEGIIWKQLLYFFFPILLGTFFQQLYNTADAMVVGRFVGKEALACVGGSSSQIINLIVGFFVGLSSGATVIIAQYYGARDEKNLQDTLHTAIAFSIVGSFVISILGIVLSPIILRLMNTPEYLMADSLLYLRFYFGGIIFIFIYNIGSGILRAVGDSKNPLYFLIFCCFCNIFLDLLLVMVFHMGVLGVALGTLISQALSSVLILRNLMRTKDIYRLDLRKIHLHAAPLSMLLKIGLPSGLQSTMYNIANMVIQTALNSFGTDTMAAWTAFGKVDSFYWMISSAFGVAITTFVGQNYGAGKIDRMKKSVRVCFCMDLATALTLSALMYLFLGKFLLSLFTTDAEVLSIGVRIMQIIVPAYAPFVFIEIFSGALRGAGNVLIPMLLTCGGICVTRILWIFFFVPSHRAVETIIFSYPGSWVLTAILFVLYFAYYTKRHWGRGATRDLK</sequence>
<reference evidence="8 9" key="1">
    <citation type="submission" date="2021-10" db="EMBL/GenBank/DDBJ databases">
        <title>Anaerobic single-cell dispensing facilitates the cultivation of human gut bacteria.</title>
        <authorList>
            <person name="Afrizal A."/>
        </authorList>
    </citation>
    <scope>NUCLEOTIDE SEQUENCE [LARGE SCALE GENOMIC DNA]</scope>
    <source>
        <strain evidence="8 9">CLA-AA-H277</strain>
    </source>
</reference>
<dbReference type="PIRSF" id="PIRSF006603">
    <property type="entry name" value="DinF"/>
    <property type="match status" value="1"/>
</dbReference>
<dbReference type="InterPro" id="IPR002528">
    <property type="entry name" value="MATE_fam"/>
</dbReference>
<evidence type="ECO:0000256" key="1">
    <source>
        <dbReference type="ARBA" id="ARBA00004651"/>
    </source>
</evidence>
<keyword evidence="3" id="KW-1003">Cell membrane</keyword>
<evidence type="ECO:0000313" key="9">
    <source>
        <dbReference type="Proteomes" id="UP001197875"/>
    </source>
</evidence>
<evidence type="ECO:0000256" key="5">
    <source>
        <dbReference type="ARBA" id="ARBA00022989"/>
    </source>
</evidence>
<feature type="transmembrane region" description="Helical" evidence="7">
    <location>
        <begin position="423"/>
        <end position="443"/>
    </location>
</feature>
<proteinExistence type="predicted"/>
<feature type="transmembrane region" description="Helical" evidence="7">
    <location>
        <begin position="322"/>
        <end position="342"/>
    </location>
</feature>
<dbReference type="NCBIfam" id="TIGR00797">
    <property type="entry name" value="matE"/>
    <property type="match status" value="1"/>
</dbReference>
<dbReference type="Pfam" id="PF01554">
    <property type="entry name" value="MatE"/>
    <property type="match status" value="2"/>
</dbReference>
<name>A0AAE3DUI0_9FIRM</name>
<comment type="caution">
    <text evidence="8">The sequence shown here is derived from an EMBL/GenBank/DDBJ whole genome shotgun (WGS) entry which is preliminary data.</text>
</comment>
<comment type="subcellular location">
    <subcellularLocation>
        <location evidence="1">Cell membrane</location>
        <topology evidence="1">Multi-pass membrane protein</topology>
    </subcellularLocation>
</comment>
<dbReference type="GO" id="GO:0005886">
    <property type="term" value="C:plasma membrane"/>
    <property type="evidence" value="ECO:0007669"/>
    <property type="project" value="UniProtKB-SubCell"/>
</dbReference>
<feature type="transmembrane region" description="Helical" evidence="7">
    <location>
        <begin position="20"/>
        <end position="37"/>
    </location>
</feature>
<feature type="transmembrane region" description="Helical" evidence="7">
    <location>
        <begin position="99"/>
        <end position="124"/>
    </location>
</feature>
<dbReference type="RefSeq" id="WP_227615791.1">
    <property type="nucleotide sequence ID" value="NZ_JAJEPR010000026.1"/>
</dbReference>
<evidence type="ECO:0000256" key="3">
    <source>
        <dbReference type="ARBA" id="ARBA00022475"/>
    </source>
</evidence>
<protein>
    <submittedName>
        <fullName evidence="8">MATE family efflux transporter</fullName>
    </submittedName>
</protein>
<feature type="transmembrane region" description="Helical" evidence="7">
    <location>
        <begin position="391"/>
        <end position="411"/>
    </location>
</feature>
<feature type="transmembrane region" description="Helical" evidence="7">
    <location>
        <begin position="172"/>
        <end position="191"/>
    </location>
</feature>
<dbReference type="AlphaFoldDB" id="A0AAE3DUI0"/>
<dbReference type="PANTHER" id="PTHR43549:SF3">
    <property type="entry name" value="MULTIDRUG RESISTANCE PROTEIN YPNP-RELATED"/>
    <property type="match status" value="1"/>
</dbReference>
<keyword evidence="4 7" id="KW-0812">Transmembrane</keyword>